<name>A0A1B0GPI2_PHLPP</name>
<dbReference type="InterPro" id="IPR018615">
    <property type="entry name" value="Ribosomal_mL55"/>
</dbReference>
<dbReference type="Pfam" id="PF09776">
    <property type="entry name" value="Mitoc_L55"/>
    <property type="match status" value="1"/>
</dbReference>
<sequence>MPEFVTLDMECWQDDLSPVQLAAYEKAEKEHNDIRQKITDVIKDSSGQNIFNGNIFSAYQLTGRNTLDILNHTSHPAKNQIRMLMPKIFSFLAQCRSLSSTTAGITKTHRSVYARTYPTIVVLPDGSSFSIRYTEPREIIKLPLDLNTLSEEEKKVRLDKRKPKKKIRVYEEVDDSFSSQKYLKMLKKK</sequence>
<evidence type="ECO:0000313" key="2">
    <source>
        <dbReference type="Proteomes" id="UP000092462"/>
    </source>
</evidence>
<dbReference type="GO" id="GO:0005762">
    <property type="term" value="C:mitochondrial large ribosomal subunit"/>
    <property type="evidence" value="ECO:0007669"/>
    <property type="project" value="InterPro"/>
</dbReference>
<dbReference type="VEuPathDB" id="VectorBase:PPAPM1_011358"/>
<dbReference type="VEuPathDB" id="VectorBase:PPAI007164"/>
<dbReference type="Gene3D" id="6.20.130.20">
    <property type="entry name" value="Mitochondrial ribosomal protein L55"/>
    <property type="match status" value="1"/>
</dbReference>
<dbReference type="GO" id="GO:0003735">
    <property type="term" value="F:structural constituent of ribosome"/>
    <property type="evidence" value="ECO:0007669"/>
    <property type="project" value="InterPro"/>
</dbReference>
<dbReference type="EMBL" id="AJVK01059730">
    <property type="status" value="NOT_ANNOTATED_CDS"/>
    <property type="molecule type" value="Genomic_DNA"/>
</dbReference>
<evidence type="ECO:0000313" key="1">
    <source>
        <dbReference type="EnsemblMetazoa" id="PPAI007164-PA"/>
    </source>
</evidence>
<dbReference type="PANTHER" id="PTHR34095">
    <property type="entry name" value="39S RIBOSOMAL PROTEIN L55, MITOCHONDRIAL"/>
    <property type="match status" value="1"/>
</dbReference>
<dbReference type="VEuPathDB" id="VectorBase:PPAPM1_012532"/>
<dbReference type="PANTHER" id="PTHR34095:SF1">
    <property type="entry name" value="LARGE RIBOSOMAL SUBUNIT PROTEIN ML55"/>
    <property type="match status" value="1"/>
</dbReference>
<dbReference type="InterPro" id="IPR044884">
    <property type="entry name" value="Ribosomal_mL55_sf"/>
</dbReference>
<keyword evidence="2" id="KW-1185">Reference proteome</keyword>
<organism evidence="1 2">
    <name type="scientific">Phlebotomus papatasi</name>
    <name type="common">Sandfly</name>
    <dbReference type="NCBI Taxonomy" id="29031"/>
    <lineage>
        <taxon>Eukaryota</taxon>
        <taxon>Metazoa</taxon>
        <taxon>Ecdysozoa</taxon>
        <taxon>Arthropoda</taxon>
        <taxon>Hexapoda</taxon>
        <taxon>Insecta</taxon>
        <taxon>Pterygota</taxon>
        <taxon>Neoptera</taxon>
        <taxon>Endopterygota</taxon>
        <taxon>Diptera</taxon>
        <taxon>Nematocera</taxon>
        <taxon>Psychodoidea</taxon>
        <taxon>Psychodidae</taxon>
        <taxon>Phlebotomus</taxon>
        <taxon>Phlebotomus</taxon>
    </lineage>
</organism>
<dbReference type="EnsemblMetazoa" id="PPAI007164-RA">
    <property type="protein sequence ID" value="PPAI007164-PA"/>
    <property type="gene ID" value="PPAI007164"/>
</dbReference>
<proteinExistence type="predicted"/>
<dbReference type="AlphaFoldDB" id="A0A1B0GPI2"/>
<dbReference type="Proteomes" id="UP000092462">
    <property type="component" value="Unassembled WGS sequence"/>
</dbReference>
<reference evidence="1" key="1">
    <citation type="submission" date="2022-08" db="UniProtKB">
        <authorList>
            <consortium name="EnsemblMetazoa"/>
        </authorList>
    </citation>
    <scope>IDENTIFICATION</scope>
    <source>
        <strain evidence="1">Israel</strain>
    </source>
</reference>
<protein>
    <submittedName>
        <fullName evidence="1">Uncharacterized protein</fullName>
    </submittedName>
</protein>
<dbReference type="GO" id="GO:0006412">
    <property type="term" value="P:translation"/>
    <property type="evidence" value="ECO:0007669"/>
    <property type="project" value="TreeGrafter"/>
</dbReference>
<accession>A0A1B0GPI2</accession>